<dbReference type="Proteomes" id="UP000694888">
    <property type="component" value="Unplaced"/>
</dbReference>
<gene>
    <name evidence="3" type="primary">LOC101849237</name>
</gene>
<accession>A0ABM0K324</accession>
<protein>
    <submittedName>
        <fullName evidence="3">Dentin sialophosphoprotein</fullName>
    </submittedName>
</protein>
<feature type="region of interest" description="Disordered" evidence="1">
    <location>
        <begin position="102"/>
        <end position="163"/>
    </location>
</feature>
<evidence type="ECO:0000313" key="3">
    <source>
        <dbReference type="RefSeq" id="XP_005107612.2"/>
    </source>
</evidence>
<sequence>MTANMVDGNDREDSADDDFDLESQNNEMSLNNNGINGSNTEDTLQALLMASLNVNDAEDLNDMASIAGEYSSLNNTIDELNSFLDRWDERHDRLRAQIREALEEDERERANNAVTAEQPKEDPSGNESKTSSQESSDKVTEKENTESSNSSSDSPTDSLPPPS</sequence>
<proteinExistence type="predicted"/>
<keyword evidence="2" id="KW-1185">Reference proteome</keyword>
<dbReference type="Pfam" id="PF03670">
    <property type="entry name" value="UPF0184"/>
    <property type="match status" value="1"/>
</dbReference>
<feature type="compositionally biased region" description="Polar residues" evidence="1">
    <location>
        <begin position="125"/>
        <end position="134"/>
    </location>
</feature>
<dbReference type="RefSeq" id="XP_005107612.2">
    <property type="nucleotide sequence ID" value="XM_005107555.3"/>
</dbReference>
<feature type="region of interest" description="Disordered" evidence="1">
    <location>
        <begin position="1"/>
        <end position="37"/>
    </location>
</feature>
<evidence type="ECO:0000256" key="1">
    <source>
        <dbReference type="SAM" id="MobiDB-lite"/>
    </source>
</evidence>
<name>A0ABM0K324_APLCA</name>
<reference evidence="3" key="1">
    <citation type="submission" date="2025-08" db="UniProtKB">
        <authorList>
            <consortium name="RefSeq"/>
        </authorList>
    </citation>
    <scope>IDENTIFICATION</scope>
</reference>
<evidence type="ECO:0000313" key="2">
    <source>
        <dbReference type="Proteomes" id="UP000694888"/>
    </source>
</evidence>
<dbReference type="GeneID" id="101849237"/>
<feature type="compositionally biased region" description="Low complexity" evidence="1">
    <location>
        <begin position="146"/>
        <end position="157"/>
    </location>
</feature>
<organism evidence="2 3">
    <name type="scientific">Aplysia californica</name>
    <name type="common">California sea hare</name>
    <dbReference type="NCBI Taxonomy" id="6500"/>
    <lineage>
        <taxon>Eukaryota</taxon>
        <taxon>Metazoa</taxon>
        <taxon>Spiralia</taxon>
        <taxon>Lophotrochozoa</taxon>
        <taxon>Mollusca</taxon>
        <taxon>Gastropoda</taxon>
        <taxon>Heterobranchia</taxon>
        <taxon>Euthyneura</taxon>
        <taxon>Tectipleura</taxon>
        <taxon>Aplysiida</taxon>
        <taxon>Aplysioidea</taxon>
        <taxon>Aplysiidae</taxon>
        <taxon>Aplysia</taxon>
    </lineage>
</organism>
<feature type="compositionally biased region" description="Polar residues" evidence="1">
    <location>
        <begin position="22"/>
        <end position="37"/>
    </location>
</feature>
<feature type="compositionally biased region" description="Basic and acidic residues" evidence="1">
    <location>
        <begin position="135"/>
        <end position="145"/>
    </location>
</feature>